<dbReference type="CDD" id="cd03692">
    <property type="entry name" value="mtIF2_IVc"/>
    <property type="match status" value="1"/>
</dbReference>
<feature type="region of interest" description="Disordered" evidence="12">
    <location>
        <begin position="142"/>
        <end position="365"/>
    </location>
</feature>
<dbReference type="FunFam" id="2.40.30.10:FF:000007">
    <property type="entry name" value="Translation initiation factor IF-2"/>
    <property type="match status" value="1"/>
</dbReference>
<dbReference type="GO" id="GO:0003743">
    <property type="term" value="F:translation initiation factor activity"/>
    <property type="evidence" value="ECO:0007669"/>
    <property type="project" value="UniProtKB-UniRule"/>
</dbReference>
<dbReference type="Gene3D" id="3.40.50.10050">
    <property type="entry name" value="Translation initiation factor IF- 2, domain 3"/>
    <property type="match status" value="1"/>
</dbReference>
<dbReference type="Pfam" id="PF04760">
    <property type="entry name" value="IF2_N"/>
    <property type="match status" value="1"/>
</dbReference>
<dbReference type="InterPro" id="IPR015760">
    <property type="entry name" value="TIF_IF2"/>
</dbReference>
<evidence type="ECO:0000313" key="14">
    <source>
        <dbReference type="EMBL" id="SMF96607.1"/>
    </source>
</evidence>
<dbReference type="PROSITE" id="PS01176">
    <property type="entry name" value="IF2"/>
    <property type="match status" value="1"/>
</dbReference>
<dbReference type="InterPro" id="IPR009061">
    <property type="entry name" value="DNA-bd_dom_put_sf"/>
</dbReference>
<feature type="compositionally biased region" description="Basic residues" evidence="12">
    <location>
        <begin position="340"/>
        <end position="349"/>
    </location>
</feature>
<dbReference type="InterPro" id="IPR023115">
    <property type="entry name" value="TIF_IF2_dom3"/>
</dbReference>
<dbReference type="PANTHER" id="PTHR43381">
    <property type="entry name" value="TRANSLATION INITIATION FACTOR IF-2-RELATED"/>
    <property type="match status" value="1"/>
</dbReference>
<reference evidence="14 15" key="1">
    <citation type="submission" date="2016-12" db="EMBL/GenBank/DDBJ databases">
        <authorList>
            <person name="Song W.-J."/>
            <person name="Kurnit D.M."/>
        </authorList>
    </citation>
    <scope>NUCLEOTIDE SEQUENCE [LARGE SCALE GENOMIC DNA]</scope>
    <source>
        <strain evidence="14 15">175</strain>
    </source>
</reference>
<organism evidence="14 15">
    <name type="scientific">Methylomagnum ishizawai</name>
    <dbReference type="NCBI Taxonomy" id="1760988"/>
    <lineage>
        <taxon>Bacteria</taxon>
        <taxon>Pseudomonadati</taxon>
        <taxon>Pseudomonadota</taxon>
        <taxon>Gammaproteobacteria</taxon>
        <taxon>Methylococcales</taxon>
        <taxon>Methylococcaceae</taxon>
        <taxon>Methylomagnum</taxon>
    </lineage>
</organism>
<dbReference type="Pfam" id="PF00009">
    <property type="entry name" value="GTP_EFTU"/>
    <property type="match status" value="1"/>
</dbReference>
<comment type="subcellular location">
    <subcellularLocation>
        <location evidence="1 9 11">Cytoplasm</location>
    </subcellularLocation>
</comment>
<feature type="binding site" evidence="9">
    <location>
        <begin position="511"/>
        <end position="515"/>
    </location>
    <ligand>
        <name>GTP</name>
        <dbReference type="ChEBI" id="CHEBI:37565"/>
    </ligand>
</feature>
<evidence type="ECO:0000313" key="15">
    <source>
        <dbReference type="Proteomes" id="UP000192923"/>
    </source>
</evidence>
<keyword evidence="15" id="KW-1185">Reference proteome</keyword>
<accession>A0A1Y6D1V1</accession>
<dbReference type="GO" id="GO:0005525">
    <property type="term" value="F:GTP binding"/>
    <property type="evidence" value="ECO:0007669"/>
    <property type="project" value="UniProtKB-KW"/>
</dbReference>
<dbReference type="Pfam" id="PF11987">
    <property type="entry name" value="IF-2"/>
    <property type="match status" value="1"/>
</dbReference>
<gene>
    <name evidence="9" type="primary">infB</name>
    <name evidence="14" type="ORF">SAMN02949497_4013</name>
</gene>
<dbReference type="SUPFAM" id="SSF46955">
    <property type="entry name" value="Putative DNA-binding domain"/>
    <property type="match status" value="1"/>
</dbReference>
<comment type="caution">
    <text evidence="9">Lacks conserved residue(s) required for the propagation of feature annotation.</text>
</comment>
<dbReference type="InterPro" id="IPR000178">
    <property type="entry name" value="TF_IF2_bacterial-like"/>
</dbReference>
<evidence type="ECO:0000256" key="12">
    <source>
        <dbReference type="SAM" id="MobiDB-lite"/>
    </source>
</evidence>
<feature type="compositionally biased region" description="Low complexity" evidence="12">
    <location>
        <begin position="269"/>
        <end position="284"/>
    </location>
</feature>
<dbReference type="SUPFAM" id="SSF50447">
    <property type="entry name" value="Translation proteins"/>
    <property type="match status" value="2"/>
</dbReference>
<keyword evidence="6 9" id="KW-0547">Nucleotide-binding</keyword>
<dbReference type="FunFam" id="3.40.50.10050:FF:000001">
    <property type="entry name" value="Translation initiation factor IF-2"/>
    <property type="match status" value="1"/>
</dbReference>
<feature type="compositionally biased region" description="Basic and acidic residues" evidence="12">
    <location>
        <begin position="102"/>
        <end position="129"/>
    </location>
</feature>
<dbReference type="InterPro" id="IPR000795">
    <property type="entry name" value="T_Tr_GTP-bd_dom"/>
</dbReference>
<dbReference type="EMBL" id="FXAM01000001">
    <property type="protein sequence ID" value="SMF96607.1"/>
    <property type="molecule type" value="Genomic_DNA"/>
</dbReference>
<dbReference type="InterPro" id="IPR004161">
    <property type="entry name" value="EFTu-like_2"/>
</dbReference>
<dbReference type="STRING" id="1760988.SAMN02949497_4013"/>
<dbReference type="AlphaFoldDB" id="A0A1Y6D1V1"/>
<feature type="compositionally biased region" description="Basic and acidic residues" evidence="12">
    <location>
        <begin position="251"/>
        <end position="262"/>
    </location>
</feature>
<dbReference type="InterPro" id="IPR006847">
    <property type="entry name" value="IF2_N"/>
</dbReference>
<evidence type="ECO:0000256" key="2">
    <source>
        <dbReference type="ARBA" id="ARBA00007733"/>
    </source>
</evidence>
<dbReference type="RefSeq" id="WP_085215475.1">
    <property type="nucleotide sequence ID" value="NZ_FXAM01000001.1"/>
</dbReference>
<dbReference type="FunFam" id="2.40.30.10:FF:000008">
    <property type="entry name" value="Translation initiation factor IF-2"/>
    <property type="match status" value="1"/>
</dbReference>
<evidence type="ECO:0000256" key="6">
    <source>
        <dbReference type="ARBA" id="ARBA00022741"/>
    </source>
</evidence>
<feature type="region of interest" description="Disordered" evidence="12">
    <location>
        <begin position="74"/>
        <end position="129"/>
    </location>
</feature>
<evidence type="ECO:0000256" key="11">
    <source>
        <dbReference type="RuleBase" id="RU000645"/>
    </source>
</evidence>
<evidence type="ECO:0000256" key="4">
    <source>
        <dbReference type="ARBA" id="ARBA00022490"/>
    </source>
</evidence>
<dbReference type="Proteomes" id="UP000192923">
    <property type="component" value="Unassembled WGS sequence"/>
</dbReference>
<evidence type="ECO:0000256" key="5">
    <source>
        <dbReference type="ARBA" id="ARBA00022540"/>
    </source>
</evidence>
<dbReference type="InterPro" id="IPR053905">
    <property type="entry name" value="EF-G-like_DII"/>
</dbReference>
<dbReference type="PANTHER" id="PTHR43381:SF5">
    <property type="entry name" value="TR-TYPE G DOMAIN-CONTAINING PROTEIN"/>
    <property type="match status" value="1"/>
</dbReference>
<evidence type="ECO:0000256" key="7">
    <source>
        <dbReference type="ARBA" id="ARBA00022917"/>
    </source>
</evidence>
<dbReference type="Gene3D" id="3.30.56.50">
    <property type="entry name" value="Putative DNA-binding domain, N-terminal subdomain of bacterial translation initiation factor IF2"/>
    <property type="match status" value="1"/>
</dbReference>
<comment type="similarity">
    <text evidence="2 9 10">Belongs to the TRAFAC class translation factor GTPase superfamily. Classic translation factor GTPase family. IF-2 subfamily.</text>
</comment>
<evidence type="ECO:0000256" key="1">
    <source>
        <dbReference type="ARBA" id="ARBA00004496"/>
    </source>
</evidence>
<dbReference type="InterPro" id="IPR027417">
    <property type="entry name" value="P-loop_NTPase"/>
</dbReference>
<evidence type="ECO:0000259" key="13">
    <source>
        <dbReference type="PROSITE" id="PS51722"/>
    </source>
</evidence>
<dbReference type="InterPro" id="IPR005225">
    <property type="entry name" value="Small_GTP-bd"/>
</dbReference>
<dbReference type="NCBIfam" id="TIGR00487">
    <property type="entry name" value="IF-2"/>
    <property type="match status" value="1"/>
</dbReference>
<dbReference type="InterPro" id="IPR013575">
    <property type="entry name" value="IF2_assoc_dom_bac"/>
</dbReference>
<feature type="compositionally biased region" description="Basic and acidic residues" evidence="12">
    <location>
        <begin position="317"/>
        <end position="338"/>
    </location>
</feature>
<feature type="domain" description="Tr-type G" evidence="13">
    <location>
        <begin position="455"/>
        <end position="623"/>
    </location>
</feature>
<dbReference type="Pfam" id="PF22042">
    <property type="entry name" value="EF-G_D2"/>
    <property type="match status" value="1"/>
</dbReference>
<evidence type="ECO:0000256" key="3">
    <source>
        <dbReference type="ARBA" id="ARBA00020675"/>
    </source>
</evidence>
<feature type="compositionally biased region" description="Basic and acidic residues" evidence="12">
    <location>
        <begin position="142"/>
        <end position="202"/>
    </location>
</feature>
<dbReference type="GO" id="GO:0005829">
    <property type="term" value="C:cytosol"/>
    <property type="evidence" value="ECO:0007669"/>
    <property type="project" value="TreeGrafter"/>
</dbReference>
<dbReference type="Pfam" id="PF08364">
    <property type="entry name" value="IF2_assoc"/>
    <property type="match status" value="1"/>
</dbReference>
<evidence type="ECO:0000256" key="8">
    <source>
        <dbReference type="ARBA" id="ARBA00023134"/>
    </source>
</evidence>
<dbReference type="GO" id="GO:0003924">
    <property type="term" value="F:GTPase activity"/>
    <property type="evidence" value="ECO:0007669"/>
    <property type="project" value="UniProtKB-UniRule"/>
</dbReference>
<dbReference type="SUPFAM" id="SSF52540">
    <property type="entry name" value="P-loop containing nucleoside triphosphate hydrolases"/>
    <property type="match status" value="1"/>
</dbReference>
<dbReference type="OrthoDB" id="9811804at2"/>
<sequence>MSDMTVRQLAEMVKTPLERLLTQLGDAGIKKSGADDVLSDAEKRSFLGFLRQSHGKDQADLGEPKRLTLQRRVQSELKQGKIPGKGTKTISVEVRKKTTYVKRSELPETGDRRPEPEKARLAQEEQRRELEVQEVLRLQQEEARRLAEEEERRGREEAERAAEEQRRLEETQRQEAAQRQEEEQRKQREQGDVQRRTEDQRRPPQPPPREARPAQPSRPQETRASQPASRPQEARAPQPASRPPHAPRPGQDPRRPDSRPGQEPRSAQPPRSGVGRPAPAAAPDASRRAKPATPPPPAAVRSNTPADRGNNNNKKKGGGERGGRSQDDDVRDLDDIRGSKQPRKKKLKLGKAAPPTPEVKHGFEKPTGPIVREVAIPQNISVSDLAQRMSVKATEVIKTLMGMGTMATINQMLDQDTATLVVEEMGHTAILQVENVLEAEIQATMSLAAEAEQSHRAPVVTIMGHVDHGKTSLLDYIRKSRVAAGEAGGITQHIGAYQVKTNQGGAVTFLDTPGHAAFTAMRARGAKVTDIVVLVVAADDGVMPQTREAVDHSRAAGVPLVVAVNKIDKPQADPERVKQELVALSVVPEEWGGDTQFVPVSAKTGEGIDALLDAILVQAEVLELRAPYDIPATGVVIESKLEKGRGPVADILVQAGRLKKGDFILCGMEFGRVRAMFNENGKPVKEAGPSCPVEVLGLSAVPNAGDEFIVVSDERKAREIALNREERLRSTKLAAQQATKLEDVFSRMESGEGSVDLNVVIKADVQGSLEALRGSLTQLSTDKVKVKVIGGGVGGISETDANLALASSAIIIGFNVRADAGARKLIEERGIDLHYYSIIYEAIDEIKKSINGMLEPEYKEQIVGNAQVRDVFRHPKFGAIAGCMVTDGYVKRNLPIRVLRENVVIFEGQLDSLRRFKDDVSEVKAGMECGMGIKNYNEVKVGDQIEVFEKVLVQR</sequence>
<dbReference type="HAMAP" id="MF_00100_B">
    <property type="entry name" value="IF_2_B"/>
    <property type="match status" value="1"/>
</dbReference>
<dbReference type="InterPro" id="IPR009000">
    <property type="entry name" value="Transl_B-barrel_sf"/>
</dbReference>
<dbReference type="Gene3D" id="2.40.30.10">
    <property type="entry name" value="Translation factors"/>
    <property type="match status" value="2"/>
</dbReference>
<keyword evidence="7 9" id="KW-0648">Protein biosynthesis</keyword>
<feature type="binding site" evidence="9">
    <location>
        <begin position="464"/>
        <end position="471"/>
    </location>
    <ligand>
        <name>GTP</name>
        <dbReference type="ChEBI" id="CHEBI:37565"/>
    </ligand>
</feature>
<evidence type="ECO:0000256" key="10">
    <source>
        <dbReference type="RuleBase" id="RU000644"/>
    </source>
</evidence>
<dbReference type="InterPro" id="IPR036925">
    <property type="entry name" value="TIF_IF2_dom3_sf"/>
</dbReference>
<proteinExistence type="inferred from homology"/>
<name>A0A1Y6D1V1_9GAMM</name>
<dbReference type="NCBIfam" id="TIGR00231">
    <property type="entry name" value="small_GTP"/>
    <property type="match status" value="1"/>
</dbReference>
<dbReference type="InterPro" id="IPR044145">
    <property type="entry name" value="IF2_II"/>
</dbReference>
<dbReference type="Pfam" id="PF03144">
    <property type="entry name" value="GTP_EFTU_D2"/>
    <property type="match status" value="1"/>
</dbReference>
<dbReference type="PROSITE" id="PS51722">
    <property type="entry name" value="G_TR_2"/>
    <property type="match status" value="1"/>
</dbReference>
<dbReference type="Gene3D" id="3.40.50.300">
    <property type="entry name" value="P-loop containing nucleotide triphosphate hydrolases"/>
    <property type="match status" value="1"/>
</dbReference>
<dbReference type="CDD" id="cd03702">
    <property type="entry name" value="IF2_mtIF2_II"/>
    <property type="match status" value="1"/>
</dbReference>
<keyword evidence="4 9" id="KW-0963">Cytoplasm</keyword>
<keyword evidence="8 9" id="KW-0342">GTP-binding</keyword>
<feature type="binding site" evidence="9">
    <location>
        <begin position="565"/>
        <end position="568"/>
    </location>
    <ligand>
        <name>GTP</name>
        <dbReference type="ChEBI" id="CHEBI:37565"/>
    </ligand>
</feature>
<keyword evidence="5 9" id="KW-0396">Initiation factor</keyword>
<comment type="function">
    <text evidence="9 10">One of the essential components for the initiation of protein synthesis. Protects formylmethionyl-tRNA from spontaneous hydrolysis and promotes its binding to the 30S ribosomal subunits. Also involved in the hydrolysis of GTP during the formation of the 70S ribosomal complex.</text>
</comment>
<dbReference type="CDD" id="cd01887">
    <property type="entry name" value="IF2_eIF5B"/>
    <property type="match status" value="1"/>
</dbReference>
<protein>
    <recommendedName>
        <fullName evidence="3 9">Translation initiation factor IF-2</fullName>
    </recommendedName>
</protein>
<evidence type="ECO:0000256" key="9">
    <source>
        <dbReference type="HAMAP-Rule" id="MF_00100"/>
    </source>
</evidence>
<dbReference type="FunFam" id="3.40.50.300:FF:000019">
    <property type="entry name" value="Translation initiation factor IF-2"/>
    <property type="match status" value="1"/>
</dbReference>
<dbReference type="SUPFAM" id="SSF52156">
    <property type="entry name" value="Initiation factor IF2/eIF5b, domain 3"/>
    <property type="match status" value="1"/>
</dbReference>